<dbReference type="InterPro" id="IPR038522">
    <property type="entry name" value="T4/T6SS_DotU_sf"/>
</dbReference>
<dbReference type="InterPro" id="IPR017732">
    <property type="entry name" value="T4/T6SS_DotU"/>
</dbReference>
<dbReference type="PANTHER" id="PTHR38033">
    <property type="entry name" value="MEMBRANE PROTEIN-RELATED"/>
    <property type="match status" value="1"/>
</dbReference>
<feature type="domain" description="Type IV / VI secretion system DotU" evidence="2">
    <location>
        <begin position="15"/>
        <end position="206"/>
    </location>
</feature>
<keyword evidence="1" id="KW-1133">Transmembrane helix</keyword>
<keyword evidence="1" id="KW-0812">Transmembrane</keyword>
<dbReference type="PANTHER" id="PTHR38033:SF1">
    <property type="entry name" value="DOTU FAMILY TYPE IV_VI SECRETION SYSTEM PROTEIN"/>
    <property type="match status" value="1"/>
</dbReference>
<sequence>MKIATTPPLDLLPVALRDTARTIVKLRSGNLPSLEILRKDCDAQLASLSDELQRRGQPRDVIDDALYAQCALLDEAALNGLGADARDAWEREPLQVRAFGRNDAGEELLRRISQRLREPRPVLPLLAIFAAVLGLGFKGRFAAAGGDAHMRLIREIDERLTRAAGGAARDLAGPMVVNPSRTRRRALSPLAWVLIACVAAGLAWFAIDRWLLASIAGMAR</sequence>
<dbReference type="Gene3D" id="1.25.40.590">
    <property type="entry name" value="Type IV / VI secretion system, DotU"/>
    <property type="match status" value="1"/>
</dbReference>
<keyword evidence="1" id="KW-0472">Membrane</keyword>
<dbReference type="EMBL" id="FSRM01000001">
    <property type="protein sequence ID" value="SIO05561.1"/>
    <property type="molecule type" value="Genomic_DNA"/>
</dbReference>
<evidence type="ECO:0000313" key="4">
    <source>
        <dbReference type="Proteomes" id="UP000184693"/>
    </source>
</evidence>
<organism evidence="3 4">
    <name type="scientific">Paraburkholderia phenazinium</name>
    <dbReference type="NCBI Taxonomy" id="60549"/>
    <lineage>
        <taxon>Bacteria</taxon>
        <taxon>Pseudomonadati</taxon>
        <taxon>Pseudomonadota</taxon>
        <taxon>Betaproteobacteria</taxon>
        <taxon>Burkholderiales</taxon>
        <taxon>Burkholderiaceae</taxon>
        <taxon>Paraburkholderia</taxon>
    </lineage>
</organism>
<name>A0A1N6GDI6_9BURK</name>
<protein>
    <submittedName>
        <fullName evidence="3">Type VI secretion system protein ImpK</fullName>
    </submittedName>
</protein>
<dbReference type="RefSeq" id="WP_074264369.1">
    <property type="nucleotide sequence ID" value="NZ_FSRM01000001.1"/>
</dbReference>
<reference evidence="3 4" key="1">
    <citation type="submission" date="2016-11" db="EMBL/GenBank/DDBJ databases">
        <authorList>
            <person name="Jaros S."/>
            <person name="Januszkiewicz K."/>
            <person name="Wedrychowicz H."/>
        </authorList>
    </citation>
    <scope>NUCLEOTIDE SEQUENCE [LARGE SCALE GENOMIC DNA]</scope>
    <source>
        <strain evidence="3 4">GAS86</strain>
    </source>
</reference>
<dbReference type="NCBIfam" id="TIGR03349">
    <property type="entry name" value="IV_VI_DotU"/>
    <property type="match status" value="1"/>
</dbReference>
<dbReference type="Proteomes" id="UP000184693">
    <property type="component" value="Unassembled WGS sequence"/>
</dbReference>
<accession>A0A1N6GDI6</accession>
<feature type="transmembrane region" description="Helical" evidence="1">
    <location>
        <begin position="190"/>
        <end position="212"/>
    </location>
</feature>
<gene>
    <name evidence="3" type="ORF">SAMN05444168_2312</name>
</gene>
<evidence type="ECO:0000259" key="2">
    <source>
        <dbReference type="Pfam" id="PF09850"/>
    </source>
</evidence>
<proteinExistence type="predicted"/>
<feature type="transmembrane region" description="Helical" evidence="1">
    <location>
        <begin position="122"/>
        <end position="143"/>
    </location>
</feature>
<dbReference type="OrthoDB" id="6998040at2"/>
<evidence type="ECO:0000313" key="3">
    <source>
        <dbReference type="EMBL" id="SIO05561.1"/>
    </source>
</evidence>
<dbReference type="Pfam" id="PF09850">
    <property type="entry name" value="DotU"/>
    <property type="match status" value="1"/>
</dbReference>
<dbReference type="AlphaFoldDB" id="A0A1N6GDI6"/>
<evidence type="ECO:0000256" key="1">
    <source>
        <dbReference type="SAM" id="Phobius"/>
    </source>
</evidence>